<keyword evidence="2" id="KW-1185">Reference proteome</keyword>
<name>A0ACD3B8U3_9AGAR</name>
<protein>
    <submittedName>
        <fullName evidence="1">Uncharacterized protein</fullName>
    </submittedName>
</protein>
<accession>A0ACD3B8U3</accession>
<dbReference type="EMBL" id="ML208271">
    <property type="protein sequence ID" value="TFK74056.1"/>
    <property type="molecule type" value="Genomic_DNA"/>
</dbReference>
<organism evidence="1 2">
    <name type="scientific">Pluteus cervinus</name>
    <dbReference type="NCBI Taxonomy" id="181527"/>
    <lineage>
        <taxon>Eukaryota</taxon>
        <taxon>Fungi</taxon>
        <taxon>Dikarya</taxon>
        <taxon>Basidiomycota</taxon>
        <taxon>Agaricomycotina</taxon>
        <taxon>Agaricomycetes</taxon>
        <taxon>Agaricomycetidae</taxon>
        <taxon>Agaricales</taxon>
        <taxon>Pluteineae</taxon>
        <taxon>Pluteaceae</taxon>
        <taxon>Pluteus</taxon>
    </lineage>
</organism>
<reference evidence="1 2" key="1">
    <citation type="journal article" date="2019" name="Nat. Ecol. Evol.">
        <title>Megaphylogeny resolves global patterns of mushroom evolution.</title>
        <authorList>
            <person name="Varga T."/>
            <person name="Krizsan K."/>
            <person name="Foldi C."/>
            <person name="Dima B."/>
            <person name="Sanchez-Garcia M."/>
            <person name="Sanchez-Ramirez S."/>
            <person name="Szollosi G.J."/>
            <person name="Szarkandi J.G."/>
            <person name="Papp V."/>
            <person name="Albert L."/>
            <person name="Andreopoulos W."/>
            <person name="Angelini C."/>
            <person name="Antonin V."/>
            <person name="Barry K.W."/>
            <person name="Bougher N.L."/>
            <person name="Buchanan P."/>
            <person name="Buyck B."/>
            <person name="Bense V."/>
            <person name="Catcheside P."/>
            <person name="Chovatia M."/>
            <person name="Cooper J."/>
            <person name="Damon W."/>
            <person name="Desjardin D."/>
            <person name="Finy P."/>
            <person name="Geml J."/>
            <person name="Haridas S."/>
            <person name="Hughes K."/>
            <person name="Justo A."/>
            <person name="Karasinski D."/>
            <person name="Kautmanova I."/>
            <person name="Kiss B."/>
            <person name="Kocsube S."/>
            <person name="Kotiranta H."/>
            <person name="LaButti K.M."/>
            <person name="Lechner B.E."/>
            <person name="Liimatainen K."/>
            <person name="Lipzen A."/>
            <person name="Lukacs Z."/>
            <person name="Mihaltcheva S."/>
            <person name="Morgado L.N."/>
            <person name="Niskanen T."/>
            <person name="Noordeloos M.E."/>
            <person name="Ohm R.A."/>
            <person name="Ortiz-Santana B."/>
            <person name="Ovrebo C."/>
            <person name="Racz N."/>
            <person name="Riley R."/>
            <person name="Savchenko A."/>
            <person name="Shiryaev A."/>
            <person name="Soop K."/>
            <person name="Spirin V."/>
            <person name="Szebenyi C."/>
            <person name="Tomsovsky M."/>
            <person name="Tulloss R.E."/>
            <person name="Uehling J."/>
            <person name="Grigoriev I.V."/>
            <person name="Vagvolgyi C."/>
            <person name="Papp T."/>
            <person name="Martin F.M."/>
            <person name="Miettinen O."/>
            <person name="Hibbett D.S."/>
            <person name="Nagy L.G."/>
        </authorList>
    </citation>
    <scope>NUCLEOTIDE SEQUENCE [LARGE SCALE GENOMIC DNA]</scope>
    <source>
        <strain evidence="1 2">NL-1719</strain>
    </source>
</reference>
<proteinExistence type="predicted"/>
<evidence type="ECO:0000313" key="1">
    <source>
        <dbReference type="EMBL" id="TFK74056.1"/>
    </source>
</evidence>
<dbReference type="Proteomes" id="UP000308600">
    <property type="component" value="Unassembled WGS sequence"/>
</dbReference>
<gene>
    <name evidence="1" type="ORF">BDN72DRAFT_834066</name>
</gene>
<evidence type="ECO:0000313" key="2">
    <source>
        <dbReference type="Proteomes" id="UP000308600"/>
    </source>
</evidence>
<sequence length="408" mass="46396">MLFRSCLRGRWARPLIAFIAASSLLAGYVYLSVRPSYTLYKSLERLDPEHSHSVIKPSQKYVRFKQLQGAGFNNQAQEILLFHHLALSSGRTYAYQPLIWRPRGEHATVPLSAFLGGVTRNSISSAVFDEICPESEVKHVKLWDTYETLWTKTINALRGPERCIVVDDWIMYWGFLASDALHDIWPGFKDYLREHFQWSRFITEIADRAQSQLHLRSHTSQSEGEPYTALHLRRGDFEEHCHVLAKEHTGFTTWATLPELRSRVAHPPLDTENATSVVEHCYPSLRRILSVIDEHAKAHPHIRALHMLHDGAWDHPTVYIQVQKLAVALMDASRALAAGWTNGPMKIITHSGMLPVRLGEADWAVTVDVEIARRADFFVGNGFSSLSTQIIALRLGADNGRPEDIVFY</sequence>